<feature type="region of interest" description="Disordered" evidence="1">
    <location>
        <begin position="55"/>
        <end position="92"/>
    </location>
</feature>
<evidence type="ECO:0000313" key="3">
    <source>
        <dbReference type="EMBL" id="MBO1928354.1"/>
    </source>
</evidence>
<keyword evidence="4" id="KW-1185">Reference proteome</keyword>
<evidence type="ECO:0000256" key="2">
    <source>
        <dbReference type="SAM" id="Phobius"/>
    </source>
</evidence>
<feature type="region of interest" description="Disordered" evidence="1">
    <location>
        <begin position="346"/>
        <end position="380"/>
    </location>
</feature>
<feature type="region of interest" description="Disordered" evidence="1">
    <location>
        <begin position="28"/>
        <end position="47"/>
    </location>
</feature>
<evidence type="ECO:0000256" key="1">
    <source>
        <dbReference type="SAM" id="MobiDB-lite"/>
    </source>
</evidence>
<gene>
    <name evidence="3" type="ORF">J3998_12290</name>
</gene>
<name>A0ABS3Q7M5_9GAMM</name>
<feature type="compositionally biased region" description="Basic and acidic residues" evidence="1">
    <location>
        <begin position="346"/>
        <end position="355"/>
    </location>
</feature>
<sequence length="380" mass="41564">MADPDDIIDPNDLDSIDALLDEAELDAGDLEDIEPELPSAVPETVEQETAAIEEVELEPQAAPEVQETEDELISEGQELQVDAAPEPEQEPQEDLIADEVVAAAAGAAAATAINQEKAPEASPEQDDIEKELPERQINNQKQDLTVKQMESLKKIIIIFGAVIIVLVLAAIGIGVWGALSASNQHLPEETQTMLETIKVNSDHNIDGVKTLSEDLHSIEKKLDAVNFQVEQLATDLIKIQGDSAAQPVQLDPLGLNTPTENKPQEVPAPVMPVQVSNPTVAPVINPKILQKIDSINYRLIKAQKAIDSIGSQIQKVQHSQQEVVHSVKSVEKQQLLEMKLRAEEEDKKLAEEKAKKQANPYSYQTPDGMFYDQGVKDSYP</sequence>
<organism evidence="3 4">
    <name type="scientific">Thiomicrorhabdus marina</name>
    <dbReference type="NCBI Taxonomy" id="2818442"/>
    <lineage>
        <taxon>Bacteria</taxon>
        <taxon>Pseudomonadati</taxon>
        <taxon>Pseudomonadota</taxon>
        <taxon>Gammaproteobacteria</taxon>
        <taxon>Thiotrichales</taxon>
        <taxon>Piscirickettsiaceae</taxon>
        <taxon>Thiomicrorhabdus</taxon>
    </lineage>
</organism>
<keyword evidence="2" id="KW-0472">Membrane</keyword>
<feature type="transmembrane region" description="Helical" evidence="2">
    <location>
        <begin position="155"/>
        <end position="179"/>
    </location>
</feature>
<evidence type="ECO:0000313" key="4">
    <source>
        <dbReference type="Proteomes" id="UP000664835"/>
    </source>
</evidence>
<comment type="caution">
    <text evidence="3">The sequence shown here is derived from an EMBL/GenBank/DDBJ whole genome shotgun (WGS) entry which is preliminary data.</text>
</comment>
<dbReference type="RefSeq" id="WP_208150969.1">
    <property type="nucleotide sequence ID" value="NZ_JAGETV010000037.1"/>
</dbReference>
<proteinExistence type="predicted"/>
<dbReference type="Proteomes" id="UP000664835">
    <property type="component" value="Unassembled WGS sequence"/>
</dbReference>
<keyword evidence="2" id="KW-0812">Transmembrane</keyword>
<accession>A0ABS3Q7M5</accession>
<dbReference type="EMBL" id="JAGETV010000037">
    <property type="protein sequence ID" value="MBO1928354.1"/>
    <property type="molecule type" value="Genomic_DNA"/>
</dbReference>
<protein>
    <submittedName>
        <fullName evidence="3">Uncharacterized protein</fullName>
    </submittedName>
</protein>
<keyword evidence="2" id="KW-1133">Transmembrane helix</keyword>
<reference evidence="3 4" key="1">
    <citation type="submission" date="2021-03" db="EMBL/GenBank/DDBJ databases">
        <title>Thiomicrorhabdus sp.nov.,novel sulfur-oxidizing bacteria isolated from coastal sediment.</title>
        <authorList>
            <person name="Liu X."/>
        </authorList>
    </citation>
    <scope>NUCLEOTIDE SEQUENCE [LARGE SCALE GENOMIC DNA]</scope>
    <source>
        <strain evidence="3 4">6S2-11</strain>
    </source>
</reference>